<protein>
    <submittedName>
        <fullName evidence="1">Uncharacterized protein</fullName>
    </submittedName>
</protein>
<organism evidence="1 2">
    <name type="scientific">Candidatus Avitreponema avistercoris</name>
    <dbReference type="NCBI Taxonomy" id="2840705"/>
    <lineage>
        <taxon>Bacteria</taxon>
        <taxon>Pseudomonadati</taxon>
        <taxon>Spirochaetota</taxon>
        <taxon>Spirochaetia</taxon>
        <taxon>Spirochaetales</taxon>
        <taxon>Candidatus Avitreponema</taxon>
    </lineage>
</organism>
<reference evidence="1" key="2">
    <citation type="journal article" date="2021" name="PeerJ">
        <title>Extensive microbial diversity within the chicken gut microbiome revealed by metagenomics and culture.</title>
        <authorList>
            <person name="Gilroy R."/>
            <person name="Ravi A."/>
            <person name="Getino M."/>
            <person name="Pursley I."/>
            <person name="Horton D.L."/>
            <person name="Alikhan N.F."/>
            <person name="Baker D."/>
            <person name="Gharbi K."/>
            <person name="Hall N."/>
            <person name="Watson M."/>
            <person name="Adriaenssens E.M."/>
            <person name="Foster-Nyarko E."/>
            <person name="Jarju S."/>
            <person name="Secka A."/>
            <person name="Antonio M."/>
            <person name="Oren A."/>
            <person name="Chaudhuri R.R."/>
            <person name="La Ragione R."/>
            <person name="Hildebrand F."/>
            <person name="Pallen M.J."/>
        </authorList>
    </citation>
    <scope>NUCLEOTIDE SEQUENCE</scope>
    <source>
        <strain evidence="1">B3-4054</strain>
    </source>
</reference>
<dbReference type="AlphaFoldDB" id="A0A9D9HDS9"/>
<sequence length="387" mass="42246">MVKAGLASGKQGMVSALFFLLLLITGVLPVSGANSSGRGDFEIRSGGMKVTLHRETGTFSLYRLAPTGKDRFEPVLDTRNYGAGTKFAVSADGRPFLLEKKPFLQPVFEAGEDGLSAAFVFTPSRDFQVRQRFFFREMPVAGIPQTVLVIETAVENTSGKEMEFGFRAVFDTMLGENGNSADGCHFSTSGGGRIFSETLLYPEPGKREFLFSSGPDGRCCTFLVSGADIRDTPSWIYLANWNRCVSVLSEPFRNAVNCTPGRSMSTVYAPDDSAAAFGWPVRVLADKETAAVEVCLSVIPPDSALSLIQAEERENVTAPQESVDLEFFLSSGQDPASRDLSFSEKQALYRRVMERMRQIDAEGISVSPSELAGLHRILDYLLEEDGI</sequence>
<accession>A0A9D9HDS9</accession>
<name>A0A9D9HDS9_9SPIR</name>
<dbReference type="Proteomes" id="UP000823616">
    <property type="component" value="Unassembled WGS sequence"/>
</dbReference>
<gene>
    <name evidence="1" type="ORF">IAA96_05250</name>
</gene>
<comment type="caution">
    <text evidence="1">The sequence shown here is derived from an EMBL/GenBank/DDBJ whole genome shotgun (WGS) entry which is preliminary data.</text>
</comment>
<reference evidence="1" key="1">
    <citation type="submission" date="2020-10" db="EMBL/GenBank/DDBJ databases">
        <authorList>
            <person name="Gilroy R."/>
        </authorList>
    </citation>
    <scope>NUCLEOTIDE SEQUENCE</scope>
    <source>
        <strain evidence="1">B3-4054</strain>
    </source>
</reference>
<dbReference type="EMBL" id="JADIMS010000091">
    <property type="protein sequence ID" value="MBO8450495.1"/>
    <property type="molecule type" value="Genomic_DNA"/>
</dbReference>
<evidence type="ECO:0000313" key="2">
    <source>
        <dbReference type="Proteomes" id="UP000823616"/>
    </source>
</evidence>
<evidence type="ECO:0000313" key="1">
    <source>
        <dbReference type="EMBL" id="MBO8450495.1"/>
    </source>
</evidence>
<proteinExistence type="predicted"/>